<dbReference type="InterPro" id="IPR026893">
    <property type="entry name" value="Tyr/Ser_Pase_IphP-type"/>
</dbReference>
<evidence type="ECO:0000313" key="1">
    <source>
        <dbReference type="EMBL" id="KAF6068961.1"/>
    </source>
</evidence>
<dbReference type="SUPFAM" id="SSF53474">
    <property type="entry name" value="alpha/beta-Hydrolases"/>
    <property type="match status" value="1"/>
</dbReference>
<dbReference type="GO" id="GO:0004721">
    <property type="term" value="F:phosphoprotein phosphatase activity"/>
    <property type="evidence" value="ECO:0007669"/>
    <property type="project" value="InterPro"/>
</dbReference>
<dbReference type="Pfam" id="PF13350">
    <property type="entry name" value="Y_phosphatase3"/>
    <property type="match status" value="1"/>
</dbReference>
<dbReference type="InterPro" id="IPR029058">
    <property type="entry name" value="AB_hydrolase_fold"/>
</dbReference>
<reference evidence="1 2" key="1">
    <citation type="submission" date="2020-03" db="EMBL/GenBank/DDBJ databases">
        <title>FDA dAtabase for Regulatory Grade micrObial Sequences (FDA-ARGOS): Supporting development and validation of Infectious Disease Dx tests.</title>
        <authorList>
            <person name="Campos J."/>
            <person name="Goldberg B."/>
            <person name="Tallon L."/>
            <person name="Sadzewicz L."/>
            <person name="Vavikolanu K."/>
            <person name="Mehta A."/>
            <person name="Aluvathingal J."/>
            <person name="Nadendla S."/>
            <person name="Nandy P."/>
            <person name="Geyer C."/>
            <person name="Yan Y."/>
            <person name="Sichtig H."/>
        </authorList>
    </citation>
    <scope>NUCLEOTIDE SEQUENCE [LARGE SCALE GENOMIC DNA]</scope>
    <source>
        <strain evidence="1 2">FDAARGOS_656</strain>
    </source>
</reference>
<protein>
    <submittedName>
        <fullName evidence="1">Tyrosine phosphatase family protein</fullName>
    </submittedName>
</protein>
<comment type="caution">
    <text evidence="1">The sequence shown here is derived from an EMBL/GenBank/DDBJ whole genome shotgun (WGS) entry which is preliminary data.</text>
</comment>
<sequence>MTVSKYHPPTPREVEVTLGKGVTGTLAIPLAFDSENPFEEGLVPVTHKAALILHGQGGHRNYCYQKTLAHRLANELGIFSLRIDFRGCGNSADNANELEGRTLTQDVEDIQSSADFIRDGKLNGTGIDLTLSSIISHSRGGVAMFLWAQIQDQLGRAGDPSAIIVPNLVNCSARFTSPTVLDRYAGLEGLDFIPVTTYRRGSYQQINLSAREIISLSKPDLSKLTDLSRDWSVLSVYGTEDEIIPKYDSANFANALNRGPLSHTLKLIPDADHNFYGHKEIKADDELHELNPYNLPLKNGKRVNYNYLVTDYIIDFLTPEMELQRFIATSRDIGRVARWKNVDGVSNFRDVGGWRNQDHLVYYVKPHFAFRCANIAGLTETGLQTLQNLGIKAIFDLRSDGEVKNDGYPDNLSKYGIERIHSPVFSNDDYSPQP</sequence>
<proteinExistence type="predicted"/>
<accession>A0A8H6BX17</accession>
<evidence type="ECO:0000313" key="2">
    <source>
        <dbReference type="Proteomes" id="UP000536275"/>
    </source>
</evidence>
<dbReference type="PANTHER" id="PTHR42886:SF53">
    <property type="entry name" value="ALPHA_BETA-HYDROLASES SUPERFAMILY PROTEIN"/>
    <property type="match status" value="1"/>
</dbReference>
<gene>
    <name evidence="1" type="ORF">FOB64_003598</name>
</gene>
<organism evidence="1 2">
    <name type="scientific">Candida albicans</name>
    <name type="common">Yeast</name>
    <dbReference type="NCBI Taxonomy" id="5476"/>
    <lineage>
        <taxon>Eukaryota</taxon>
        <taxon>Fungi</taxon>
        <taxon>Dikarya</taxon>
        <taxon>Ascomycota</taxon>
        <taxon>Saccharomycotina</taxon>
        <taxon>Pichiomycetes</taxon>
        <taxon>Debaryomycetaceae</taxon>
        <taxon>Candida/Lodderomyces clade</taxon>
        <taxon>Candida</taxon>
    </lineage>
</organism>
<dbReference type="SUPFAM" id="SSF52799">
    <property type="entry name" value="(Phosphotyrosine protein) phosphatases II"/>
    <property type="match status" value="1"/>
</dbReference>
<name>A0A8H6BX17_CANAX</name>
<dbReference type="AlphaFoldDB" id="A0A8H6BX17"/>
<dbReference type="Proteomes" id="UP000536275">
    <property type="component" value="Unassembled WGS sequence"/>
</dbReference>
<dbReference type="InterPro" id="IPR029021">
    <property type="entry name" value="Prot-tyrosine_phosphatase-like"/>
</dbReference>
<dbReference type="EMBL" id="JABWAD010000049">
    <property type="protein sequence ID" value="KAF6068961.1"/>
    <property type="molecule type" value="Genomic_DNA"/>
</dbReference>
<dbReference type="Gene3D" id="3.40.50.1820">
    <property type="entry name" value="alpha/beta hydrolase"/>
    <property type="match status" value="1"/>
</dbReference>
<dbReference type="PANTHER" id="PTHR42886">
    <property type="entry name" value="RE40534P-RELATED"/>
    <property type="match status" value="1"/>
</dbReference>
<dbReference type="Gene3D" id="3.90.190.10">
    <property type="entry name" value="Protein tyrosine phosphatase superfamily"/>
    <property type="match status" value="1"/>
</dbReference>